<dbReference type="EMBL" id="VEPZ02001019">
    <property type="protein sequence ID" value="KAE8701623.1"/>
    <property type="molecule type" value="Genomic_DNA"/>
</dbReference>
<dbReference type="Proteomes" id="UP000436088">
    <property type="component" value="Unassembled WGS sequence"/>
</dbReference>
<sequence length="113" mass="12640">MLDNLLLSSTSFLMEKPFSDSAILLSSELWFITGVTPCQVQITREDVQSLHCLARNSSLPSARPTIASTSKVTPQPSFQNSAGMSGPPRLVRSRAVRRDIVRDWNFEETVMER</sequence>
<dbReference type="PANTHER" id="PTHR36002">
    <property type="entry name" value="PYRD"/>
    <property type="match status" value="1"/>
</dbReference>
<evidence type="ECO:0000256" key="1">
    <source>
        <dbReference type="SAM" id="MobiDB-lite"/>
    </source>
</evidence>
<name>A0A6A3ACF9_HIBSY</name>
<feature type="compositionally biased region" description="Polar residues" evidence="1">
    <location>
        <begin position="60"/>
        <end position="83"/>
    </location>
</feature>
<dbReference type="AlphaFoldDB" id="A0A6A3ACF9"/>
<protein>
    <submittedName>
        <fullName evidence="2">Detected protein of confused Function</fullName>
    </submittedName>
</protein>
<gene>
    <name evidence="2" type="ORF">F3Y22_tig00110528pilonHSYRG00001</name>
</gene>
<reference evidence="2" key="1">
    <citation type="submission" date="2019-09" db="EMBL/GenBank/DDBJ databases">
        <title>Draft genome information of white flower Hibiscus syriacus.</title>
        <authorList>
            <person name="Kim Y.-M."/>
        </authorList>
    </citation>
    <scope>NUCLEOTIDE SEQUENCE [LARGE SCALE GENOMIC DNA]</scope>
    <source>
        <strain evidence="2">YM2019G1</strain>
    </source>
</reference>
<dbReference type="PANTHER" id="PTHR36002:SF1">
    <property type="entry name" value="PYRD"/>
    <property type="match status" value="1"/>
</dbReference>
<keyword evidence="3" id="KW-1185">Reference proteome</keyword>
<organism evidence="2 3">
    <name type="scientific">Hibiscus syriacus</name>
    <name type="common">Rose of Sharon</name>
    <dbReference type="NCBI Taxonomy" id="106335"/>
    <lineage>
        <taxon>Eukaryota</taxon>
        <taxon>Viridiplantae</taxon>
        <taxon>Streptophyta</taxon>
        <taxon>Embryophyta</taxon>
        <taxon>Tracheophyta</taxon>
        <taxon>Spermatophyta</taxon>
        <taxon>Magnoliopsida</taxon>
        <taxon>eudicotyledons</taxon>
        <taxon>Gunneridae</taxon>
        <taxon>Pentapetalae</taxon>
        <taxon>rosids</taxon>
        <taxon>malvids</taxon>
        <taxon>Malvales</taxon>
        <taxon>Malvaceae</taxon>
        <taxon>Malvoideae</taxon>
        <taxon>Hibiscus</taxon>
    </lineage>
</organism>
<accession>A0A6A3ACF9</accession>
<comment type="caution">
    <text evidence="2">The sequence shown here is derived from an EMBL/GenBank/DDBJ whole genome shotgun (WGS) entry which is preliminary data.</text>
</comment>
<evidence type="ECO:0000313" key="2">
    <source>
        <dbReference type="EMBL" id="KAE8701623.1"/>
    </source>
</evidence>
<feature type="region of interest" description="Disordered" evidence="1">
    <location>
        <begin position="60"/>
        <end position="89"/>
    </location>
</feature>
<proteinExistence type="predicted"/>
<evidence type="ECO:0000313" key="3">
    <source>
        <dbReference type="Proteomes" id="UP000436088"/>
    </source>
</evidence>